<sequence>MSEPEQPPVQAPVHPSHADPVARAWSERIGGPVGGHARPHAWWTPVRVILAVATVVCCLALVQKGPCIQTQWLNNDVRYSKMCYSDIPYLYVDRGLAEHHWPYSDSDGRYQAMEYPPGIVYVAWAASWLTVPFATGPPQSVRAHTEPDSFWGLPGMTQEINRNFLVNAVILLGVALLATFCLVGAAGPRPWDAMAFAASPTLLVTALINWDLLAVACVAGALWAWARGRPVVTGLLLGIGTAVKLYPLFLFGALLVICLRRRDLPALGRALVSGLLGWVVLNLPAVLTGAPQWRYFWHFNSERGPDLGSLWLVISDSANPISAHTVNVWSWLVFALACLGVLVLGLVAPRTPRLSQLGFLVLVAFLMVNKVYSPQYVLWLLPLAVLARPRWRDLLLWQVGELFYFGMVWLHLDNALASGTSGGGDPAYTIAILVRVVAELYLTSMIIRDVLVPEYDVVGGAPSEAPESDQAQSTTTRSNPVVV</sequence>
<keyword evidence="11" id="KW-1185">Reference proteome</keyword>
<feature type="transmembrane region" description="Helical" evidence="9">
    <location>
        <begin position="394"/>
        <end position="412"/>
    </location>
</feature>
<dbReference type="PIRSF" id="PIRSF010361">
    <property type="entry name" value="UCP010361"/>
    <property type="match status" value="1"/>
</dbReference>
<dbReference type="Proteomes" id="UP000281708">
    <property type="component" value="Unassembled WGS sequence"/>
</dbReference>
<keyword evidence="4 9" id="KW-0812">Transmembrane</keyword>
<dbReference type="InterPro" id="IPR018584">
    <property type="entry name" value="GT87"/>
</dbReference>
<organism evidence="10 11">
    <name type="scientific">Nocardioides mangrovicus</name>
    <dbReference type="NCBI Taxonomy" id="2478913"/>
    <lineage>
        <taxon>Bacteria</taxon>
        <taxon>Bacillati</taxon>
        <taxon>Actinomycetota</taxon>
        <taxon>Actinomycetes</taxon>
        <taxon>Propionibacteriales</taxon>
        <taxon>Nocardioidaceae</taxon>
        <taxon>Nocardioides</taxon>
    </lineage>
</organism>
<keyword evidence="6 9" id="KW-0472">Membrane</keyword>
<keyword evidence="5 9" id="KW-1133">Transmembrane helix</keyword>
<evidence type="ECO:0000313" key="10">
    <source>
        <dbReference type="EMBL" id="RLV48108.1"/>
    </source>
</evidence>
<evidence type="ECO:0000256" key="9">
    <source>
        <dbReference type="SAM" id="Phobius"/>
    </source>
</evidence>
<evidence type="ECO:0000313" key="11">
    <source>
        <dbReference type="Proteomes" id="UP000281708"/>
    </source>
</evidence>
<feature type="region of interest" description="Disordered" evidence="8">
    <location>
        <begin position="462"/>
        <end position="483"/>
    </location>
</feature>
<evidence type="ECO:0000256" key="1">
    <source>
        <dbReference type="ARBA" id="ARBA00004651"/>
    </source>
</evidence>
<keyword evidence="2" id="KW-1003">Cell membrane</keyword>
<dbReference type="Pfam" id="PF09594">
    <property type="entry name" value="GT87"/>
    <property type="match status" value="1"/>
</dbReference>
<evidence type="ECO:0000256" key="8">
    <source>
        <dbReference type="SAM" id="MobiDB-lite"/>
    </source>
</evidence>
<dbReference type="RefSeq" id="WP_121807614.1">
    <property type="nucleotide sequence ID" value="NZ_RDBE01000010.1"/>
</dbReference>
<dbReference type="EMBL" id="RDBE01000010">
    <property type="protein sequence ID" value="RLV48108.1"/>
    <property type="molecule type" value="Genomic_DNA"/>
</dbReference>
<feature type="compositionally biased region" description="Polar residues" evidence="8">
    <location>
        <begin position="469"/>
        <end position="483"/>
    </location>
</feature>
<feature type="transmembrane region" description="Helical" evidence="9">
    <location>
        <begin position="164"/>
        <end position="186"/>
    </location>
</feature>
<keyword evidence="3" id="KW-0808">Transferase</keyword>
<comment type="similarity">
    <text evidence="7">Belongs to the glycosyltransferase 87 family.</text>
</comment>
<proteinExistence type="inferred from homology"/>
<feature type="transmembrane region" description="Helical" evidence="9">
    <location>
        <begin position="207"/>
        <end position="226"/>
    </location>
</feature>
<dbReference type="InterPro" id="IPR016570">
    <property type="entry name" value="UCP010361"/>
</dbReference>
<comment type="caution">
    <text evidence="10">The sequence shown here is derived from an EMBL/GenBank/DDBJ whole genome shotgun (WGS) entry which is preliminary data.</text>
</comment>
<evidence type="ECO:0000256" key="6">
    <source>
        <dbReference type="ARBA" id="ARBA00023136"/>
    </source>
</evidence>
<dbReference type="AlphaFoldDB" id="A0A3L8P137"/>
<evidence type="ECO:0000256" key="2">
    <source>
        <dbReference type="ARBA" id="ARBA00022475"/>
    </source>
</evidence>
<feature type="transmembrane region" description="Helical" evidence="9">
    <location>
        <begin position="328"/>
        <end position="347"/>
    </location>
</feature>
<dbReference type="OrthoDB" id="3348156at2"/>
<evidence type="ECO:0000256" key="3">
    <source>
        <dbReference type="ARBA" id="ARBA00022679"/>
    </source>
</evidence>
<name>A0A3L8P137_9ACTN</name>
<protein>
    <submittedName>
        <fullName evidence="10">DUF2029 domain-containing protein</fullName>
    </submittedName>
</protein>
<evidence type="ECO:0000256" key="7">
    <source>
        <dbReference type="ARBA" id="ARBA00024033"/>
    </source>
</evidence>
<feature type="transmembrane region" description="Helical" evidence="9">
    <location>
        <begin position="232"/>
        <end position="259"/>
    </location>
</feature>
<dbReference type="GO" id="GO:0005886">
    <property type="term" value="C:plasma membrane"/>
    <property type="evidence" value="ECO:0007669"/>
    <property type="project" value="UniProtKB-SubCell"/>
</dbReference>
<feature type="transmembrane region" description="Helical" evidence="9">
    <location>
        <begin position="42"/>
        <end position="62"/>
    </location>
</feature>
<comment type="subcellular location">
    <subcellularLocation>
        <location evidence="1">Cell membrane</location>
        <topology evidence="1">Multi-pass membrane protein</topology>
    </subcellularLocation>
</comment>
<evidence type="ECO:0000256" key="4">
    <source>
        <dbReference type="ARBA" id="ARBA00022692"/>
    </source>
</evidence>
<feature type="transmembrane region" description="Helical" evidence="9">
    <location>
        <begin position="359"/>
        <end position="382"/>
    </location>
</feature>
<feature type="transmembrane region" description="Helical" evidence="9">
    <location>
        <begin position="266"/>
        <end position="287"/>
    </location>
</feature>
<accession>A0A3L8P137</accession>
<evidence type="ECO:0000256" key="5">
    <source>
        <dbReference type="ARBA" id="ARBA00022989"/>
    </source>
</evidence>
<reference evidence="10 11" key="1">
    <citation type="submission" date="2018-10" db="EMBL/GenBank/DDBJ databases">
        <title>Marmoricola sp. 4Q3S-7 whole genome shotgun sequence.</title>
        <authorList>
            <person name="Li F."/>
        </authorList>
    </citation>
    <scope>NUCLEOTIDE SEQUENCE [LARGE SCALE GENOMIC DNA]</scope>
    <source>
        <strain evidence="10 11">4Q3S-7</strain>
    </source>
</reference>
<dbReference type="GO" id="GO:0016758">
    <property type="term" value="F:hexosyltransferase activity"/>
    <property type="evidence" value="ECO:0007669"/>
    <property type="project" value="InterPro"/>
</dbReference>
<gene>
    <name evidence="10" type="ORF">D9V37_18695</name>
</gene>